<dbReference type="PANTHER" id="PTHR47163:SF2">
    <property type="entry name" value="SI:DKEY-17M8.2"/>
    <property type="match status" value="1"/>
</dbReference>
<dbReference type="EMBL" id="QXGE01000364">
    <property type="protein sequence ID" value="KAE9314652.1"/>
    <property type="molecule type" value="Genomic_DNA"/>
</dbReference>
<organism evidence="3 4">
    <name type="scientific">Phytophthora fragariae</name>
    <dbReference type="NCBI Taxonomy" id="53985"/>
    <lineage>
        <taxon>Eukaryota</taxon>
        <taxon>Sar</taxon>
        <taxon>Stramenopiles</taxon>
        <taxon>Oomycota</taxon>
        <taxon>Peronosporomycetes</taxon>
        <taxon>Peronosporales</taxon>
        <taxon>Peronosporaceae</taxon>
        <taxon>Phytophthora</taxon>
    </lineage>
</organism>
<comment type="caution">
    <text evidence="3">The sequence shown here is derived from an EMBL/GenBank/DDBJ whole genome shotgun (WGS) entry which is preliminary data.</text>
</comment>
<protein>
    <recommendedName>
        <fullName evidence="2">ISXO2-like transposase domain-containing protein</fullName>
    </recommendedName>
</protein>
<dbReference type="PANTHER" id="PTHR47163">
    <property type="entry name" value="DDE_TNP_IS1595 DOMAIN-CONTAINING PROTEIN"/>
    <property type="match status" value="1"/>
</dbReference>
<gene>
    <name evidence="3" type="ORF">PF001_g8170</name>
</gene>
<dbReference type="SMART" id="SM01126">
    <property type="entry name" value="DDE_Tnp_IS1595"/>
    <property type="match status" value="1"/>
</dbReference>
<feature type="compositionally biased region" description="Basic and acidic residues" evidence="1">
    <location>
        <begin position="15"/>
        <end position="37"/>
    </location>
</feature>
<dbReference type="AlphaFoldDB" id="A0A6A4DZE4"/>
<evidence type="ECO:0000313" key="4">
    <source>
        <dbReference type="Proteomes" id="UP000437068"/>
    </source>
</evidence>
<proteinExistence type="predicted"/>
<sequence length="215" mass="24447">MRRSTDTISVELKHELHQHDQSLVRQHGREGGDHEAQSLHGQEVHGAVHLVVVELPALDTPLAARAAASQCRTKICFKKKSKYGRDHQNPDNWLVGGDDRPTNLWFGILTGSRPHKKTLSTILHKHVKAKATIISDSFAPYVSVNGKNTLENNRLLRGMNYTHRWVNHDDCFVDPVTGAHTNRIEGAWEVRIKRHLKRLRGVRKELLAGYLDEFL</sequence>
<reference evidence="3 4" key="1">
    <citation type="submission" date="2018-08" db="EMBL/GenBank/DDBJ databases">
        <title>Genomic investigation of the strawberry pathogen Phytophthora fragariae indicates pathogenicity is determined by transcriptional variation in three key races.</title>
        <authorList>
            <person name="Adams T.M."/>
            <person name="Armitage A.D."/>
            <person name="Sobczyk M.K."/>
            <person name="Bates H.J."/>
            <person name="Dunwell J.M."/>
            <person name="Nellist C.F."/>
            <person name="Harrison R.J."/>
        </authorList>
    </citation>
    <scope>NUCLEOTIDE SEQUENCE [LARGE SCALE GENOMIC DNA]</scope>
    <source>
        <strain evidence="3 4">A4</strain>
    </source>
</reference>
<accession>A0A6A4DZE4</accession>
<evidence type="ECO:0000256" key="1">
    <source>
        <dbReference type="SAM" id="MobiDB-lite"/>
    </source>
</evidence>
<name>A0A6A4DZE4_9STRA</name>
<feature type="domain" description="ISXO2-like transposase" evidence="2">
    <location>
        <begin position="82"/>
        <end position="214"/>
    </location>
</feature>
<dbReference type="InterPro" id="IPR053164">
    <property type="entry name" value="IS1016-like_transposase"/>
</dbReference>
<feature type="region of interest" description="Disordered" evidence="1">
    <location>
        <begin position="15"/>
        <end position="38"/>
    </location>
</feature>
<dbReference type="InterPro" id="IPR024445">
    <property type="entry name" value="Tnp_ISXO2-like"/>
</dbReference>
<dbReference type="Proteomes" id="UP000437068">
    <property type="component" value="Unassembled WGS sequence"/>
</dbReference>
<evidence type="ECO:0000259" key="2">
    <source>
        <dbReference type="SMART" id="SM01126"/>
    </source>
</evidence>
<evidence type="ECO:0000313" key="3">
    <source>
        <dbReference type="EMBL" id="KAE9314652.1"/>
    </source>
</evidence>